<reference evidence="1" key="1">
    <citation type="submission" date="2022-07" db="EMBL/GenBank/DDBJ databases">
        <authorList>
            <person name="Macas J."/>
            <person name="Novak P."/>
            <person name="Neumann P."/>
        </authorList>
    </citation>
    <scope>NUCLEOTIDE SEQUENCE</scope>
</reference>
<evidence type="ECO:0000313" key="1">
    <source>
        <dbReference type="EMBL" id="CAH9118276.1"/>
    </source>
</evidence>
<accession>A0A9P1EN04</accession>
<gene>
    <name evidence="1" type="ORF">CEURO_LOCUS21876</name>
</gene>
<dbReference type="EMBL" id="CAMAPE010000075">
    <property type="protein sequence ID" value="CAH9118276.1"/>
    <property type="molecule type" value="Genomic_DNA"/>
</dbReference>
<dbReference type="Proteomes" id="UP001152484">
    <property type="component" value="Unassembled WGS sequence"/>
</dbReference>
<sequence>MHSLPEAPDSPWGMRYTPLLLGIKENVVQISDHHPWATAIRRQFLHHSPCFPSPSRFGETIVTRQPSWTISRLQIDSAVNEIPLALHNLDFNVISPSQNQTSTRAFTVNSVGIMEALLSQQLIHPQTSHLDFHKKHNRRPVCVHHICEALVRGWIIKSPAVPTKHAHS</sequence>
<comment type="caution">
    <text evidence="1">The sequence shown here is derived from an EMBL/GenBank/DDBJ whole genome shotgun (WGS) entry which is preliminary data.</text>
</comment>
<name>A0A9P1EN04_CUSEU</name>
<evidence type="ECO:0000313" key="2">
    <source>
        <dbReference type="Proteomes" id="UP001152484"/>
    </source>
</evidence>
<dbReference type="AlphaFoldDB" id="A0A9P1EN04"/>
<keyword evidence="2" id="KW-1185">Reference proteome</keyword>
<protein>
    <submittedName>
        <fullName evidence="1">Uncharacterized protein</fullName>
    </submittedName>
</protein>
<organism evidence="1 2">
    <name type="scientific">Cuscuta europaea</name>
    <name type="common">European dodder</name>
    <dbReference type="NCBI Taxonomy" id="41803"/>
    <lineage>
        <taxon>Eukaryota</taxon>
        <taxon>Viridiplantae</taxon>
        <taxon>Streptophyta</taxon>
        <taxon>Embryophyta</taxon>
        <taxon>Tracheophyta</taxon>
        <taxon>Spermatophyta</taxon>
        <taxon>Magnoliopsida</taxon>
        <taxon>eudicotyledons</taxon>
        <taxon>Gunneridae</taxon>
        <taxon>Pentapetalae</taxon>
        <taxon>asterids</taxon>
        <taxon>lamiids</taxon>
        <taxon>Solanales</taxon>
        <taxon>Convolvulaceae</taxon>
        <taxon>Cuscuteae</taxon>
        <taxon>Cuscuta</taxon>
        <taxon>Cuscuta subgen. Cuscuta</taxon>
    </lineage>
</organism>
<proteinExistence type="predicted"/>